<comment type="caution">
    <text evidence="2">The sequence shown here is derived from an EMBL/GenBank/DDBJ whole genome shotgun (WGS) entry which is preliminary data.</text>
</comment>
<sequence length="620" mass="67358">MLGNPGNGSIDKHIGARSVRHKHGFRNLLWVILLALVAALGILGWSGYQLFSQAKQVKKHEEKAIEMLARSSTLSDGSVLDGYIKQQLPVISKETREAKVIAHGTLWNAAARTPVYGNDLKTVQGMTDSLDAIVTGPVPELLTVASNLEHSQLSSGDGRLNVEPILRSQKSIAAGSADMHKQVVTYNNLPLPRGAFVKDAYLSGRTTLNQVSAQIQQFSNSFQMLPQFLGADKPQTFALLAMTTSEARSSGGLIGSIGVITTDKGEISVGNFKPNTDYLSYGIGNPTPDEVNVFRQWGPLQMSFDVRDLAVYPDTSRSAESMQAIWQRTPWGSKQPIDGVILVDPVFLQELIKINGDIKLSDGRVLSGQNTAEFLLNTVYKEYAPTQQDMYFQQVAEASIGGMFSQINMSKLTKVAQVMSSSAEGRHFSMYVFDKNMETTIAAAGFTAQSSSSAEHPTVGVYSTEQNASKMDWYIHRRAKVTRMHCHSNGSQTYHVYYTMTNTLNSQEVSSLPAYIVGINQAGQPQGYGIEKMLIYPPADGAISNLKTDGTVSELHKTEMNGKTLYASIASLAPGASVTYSFDVTTSQKTISDLRVDQTPMGWMDSGPSFDGSACSASGH</sequence>
<keyword evidence="1" id="KW-1133">Transmembrane helix</keyword>
<dbReference type="AlphaFoldDB" id="A0A366KER8"/>
<evidence type="ECO:0000313" key="3">
    <source>
        <dbReference type="Proteomes" id="UP000252345"/>
    </source>
</evidence>
<dbReference type="Pfam" id="PF13196">
    <property type="entry name" value="DUF4012"/>
    <property type="match status" value="1"/>
</dbReference>
<keyword evidence="1" id="KW-0472">Membrane</keyword>
<keyword evidence="1" id="KW-0812">Transmembrane</keyword>
<dbReference type="InterPro" id="IPR025101">
    <property type="entry name" value="DUF4012"/>
</dbReference>
<organism evidence="2 3">
    <name type="scientific">Bifidobacterium xylocopae</name>
    <dbReference type="NCBI Taxonomy" id="2493119"/>
    <lineage>
        <taxon>Bacteria</taxon>
        <taxon>Bacillati</taxon>
        <taxon>Actinomycetota</taxon>
        <taxon>Actinomycetes</taxon>
        <taxon>Bifidobacteriales</taxon>
        <taxon>Bifidobacteriaceae</taxon>
        <taxon>Bifidobacterium</taxon>
    </lineage>
</organism>
<gene>
    <name evidence="2" type="ORF">CRD59_02950</name>
</gene>
<keyword evidence="3" id="KW-1185">Reference proteome</keyword>
<proteinExistence type="predicted"/>
<evidence type="ECO:0000313" key="2">
    <source>
        <dbReference type="EMBL" id="RBP99698.1"/>
    </source>
</evidence>
<reference evidence="2 3" key="1">
    <citation type="submission" date="2017-10" db="EMBL/GenBank/DDBJ databases">
        <title>Bifidobacterium xylocopum sp. nov. and Bifidobacterium aemilianum sp. nov., from the carpenter bee (Xylocopa violacea) digestive tract.</title>
        <authorList>
            <person name="Alberoni D."/>
            <person name="Baffoni L."/>
            <person name="Di Gioia D."/>
            <person name="Gaggia F."/>
            <person name="Biavati B."/>
        </authorList>
    </citation>
    <scope>NUCLEOTIDE SEQUENCE [LARGE SCALE GENOMIC DNA]</scope>
    <source>
        <strain evidence="2 3">XV2</strain>
    </source>
</reference>
<dbReference type="EMBL" id="PDCH01000003">
    <property type="protein sequence ID" value="RBP99698.1"/>
    <property type="molecule type" value="Genomic_DNA"/>
</dbReference>
<evidence type="ECO:0000256" key="1">
    <source>
        <dbReference type="SAM" id="Phobius"/>
    </source>
</evidence>
<feature type="transmembrane region" description="Helical" evidence="1">
    <location>
        <begin position="27"/>
        <end position="48"/>
    </location>
</feature>
<protein>
    <submittedName>
        <fullName evidence="2">Chemotaxis protein</fullName>
    </submittedName>
</protein>
<name>A0A366KER8_9BIFI</name>
<dbReference type="OrthoDB" id="3223041at2"/>
<accession>A0A366KER8</accession>
<dbReference type="Proteomes" id="UP000252345">
    <property type="component" value="Unassembled WGS sequence"/>
</dbReference>